<feature type="domain" description="BRCT" evidence="7">
    <location>
        <begin position="13"/>
        <end position="99"/>
    </location>
</feature>
<dbReference type="CDD" id="cd17714">
    <property type="entry name" value="BRCT_PAXIP1_rpt1"/>
    <property type="match status" value="1"/>
</dbReference>
<evidence type="ECO:0000256" key="4">
    <source>
        <dbReference type="ARBA" id="ARBA00023858"/>
    </source>
</evidence>
<dbReference type="InterPro" id="IPR036420">
    <property type="entry name" value="BRCT_dom_sf"/>
</dbReference>
<dbReference type="InterPro" id="IPR051579">
    <property type="entry name" value="DDR_Transcriptional_Reg"/>
</dbReference>
<keyword evidence="3" id="KW-0539">Nucleus</keyword>
<feature type="region of interest" description="Disordered" evidence="6">
    <location>
        <begin position="720"/>
        <end position="747"/>
    </location>
</feature>
<feature type="region of interest" description="Disordered" evidence="6">
    <location>
        <begin position="280"/>
        <end position="394"/>
    </location>
</feature>
<evidence type="ECO:0000256" key="3">
    <source>
        <dbReference type="ARBA" id="ARBA00023242"/>
    </source>
</evidence>
<evidence type="ECO:0000313" key="8">
    <source>
        <dbReference type="EMBL" id="KAK2157380.1"/>
    </source>
</evidence>
<dbReference type="Gene3D" id="3.40.50.10190">
    <property type="entry name" value="BRCT domain"/>
    <property type="match status" value="6"/>
</dbReference>
<keyword evidence="2" id="KW-0227">DNA damage</keyword>
<dbReference type="CDD" id="cd18440">
    <property type="entry name" value="BRCT_PAXIP1_rpt6"/>
    <property type="match status" value="1"/>
</dbReference>
<proteinExistence type="predicted"/>
<feature type="domain" description="BRCT" evidence="7">
    <location>
        <begin position="100"/>
        <end position="190"/>
    </location>
</feature>
<dbReference type="Pfam" id="PF00533">
    <property type="entry name" value="BRCT"/>
    <property type="match status" value="1"/>
</dbReference>
<gene>
    <name evidence="8" type="ORF">LSH36_193g13049</name>
</gene>
<dbReference type="Pfam" id="PF12738">
    <property type="entry name" value="PTCB-BRCT"/>
    <property type="match status" value="2"/>
</dbReference>
<sequence>MTKAADSSPLPQVPEGLFKDVKYYIVGAVQENINKLLNKGGAKRELYLTEMVTHAIAEDDTEYNFSEARELFEIPVVTSQWVMLSIVCGCLLPTEGFNPDSQQVFSDVVVCPSQVSQEDSRVLWALITYHGGSCKTRLDDSVTHLVVPVAEGAKYEAAMQHSGQIKIVTPDWIVNCLQEKEKLSETNYHPRLLMSEEEIEAATKLAMKKEEPEKPELDAYGLPLSPPVHTPTTSTNIIFKSESTRTKEALARMVSNRMISQGGKERPVLDPMLLVKNQMDFAPPLEPSPSPPPPPPLPPPPEPVMPLLPPTRPLLSPRGMGSPRGMMSPRGIGSPRGGGSPRGTRSPRARGGGSPRGMGRAHFRNMTNSTEGRPPRSPRGSGRGRGSRGGNKINQLVTNFSHPLQPLFQGPLPPHLQYGPGGIPTPADLAIYYGHDPSESGKQTVSESVPGDLCMLGCVFYVTDYHKYLEAEEISNWKKVIEQHGGQVDDSYSNRVTHVLCEHQKSDVFQLALRDGKRVVTAHWLNDCLVMKKMQPPWLVLHFPSPYGSDRPCKNQIIAVTNFEGEERMRVKHMITVTGAKYTGYLTRSNSVLLARRPEGLKYSKACEWRIPVVNVQWLNNLLLGDLMALKLPLHIKYKHFDSGDCFRIAEKWRVGHMLEGWKIPIKVSKEAWKRFNPSQFLKPGPLGRGHGHDTGLSSGVLMSKSLDITGIADHLKVGNKRKADNEENSGLHQEKRQRSEEGSTGVLTEQQLNGVDAPIVLMTGIPKRLVEKLATDVECLGGIVTGSANRCTHLVVRSIARTVKFFMAFSLVKYVVTPDWITQSARAGKFLDEADFLLKDEKSESTFNFNLQESLRRAREKKLFQDLSFYVTPSVKPSKQCLKDILATCGGIVLDRRPSARTIANSKTIQGKPSVIVITCETDLHLCLDLRKRNIATHNAEFILTGLIRQEVDYSAYRFDY</sequence>
<feature type="domain" description="BRCT" evidence="7">
    <location>
        <begin position="772"/>
        <end position="839"/>
    </location>
</feature>
<feature type="compositionally biased region" description="Pro residues" evidence="6">
    <location>
        <begin position="284"/>
        <end position="312"/>
    </location>
</feature>
<dbReference type="Pfam" id="PF16770">
    <property type="entry name" value="RTT107_BRCT_5"/>
    <property type="match status" value="1"/>
</dbReference>
<name>A0AAD9JSH7_9ANNE</name>
<evidence type="ECO:0000256" key="6">
    <source>
        <dbReference type="SAM" id="MobiDB-lite"/>
    </source>
</evidence>
<dbReference type="InterPro" id="IPR001357">
    <property type="entry name" value="BRCT_dom"/>
</dbReference>
<accession>A0AAD9JSH7</accession>
<dbReference type="GO" id="GO:0006974">
    <property type="term" value="P:DNA damage response"/>
    <property type="evidence" value="ECO:0007669"/>
    <property type="project" value="UniProtKB-KW"/>
</dbReference>
<dbReference type="SMART" id="SM00292">
    <property type="entry name" value="BRCT"/>
    <property type="match status" value="6"/>
</dbReference>
<feature type="compositionally biased region" description="Basic and acidic residues" evidence="6">
    <location>
        <begin position="733"/>
        <end position="742"/>
    </location>
</feature>
<dbReference type="PANTHER" id="PTHR23196:SF1">
    <property type="entry name" value="PAX-INTERACTING PROTEIN 1"/>
    <property type="match status" value="1"/>
</dbReference>
<protein>
    <recommendedName>
        <fullName evidence="4">PAX-interacting protein 1</fullName>
    </recommendedName>
    <alternativeName>
        <fullName evidence="5">PAX transactivation activation domain-interacting protein</fullName>
    </alternativeName>
</protein>
<dbReference type="CDD" id="cd17711">
    <property type="entry name" value="BRCT_PAXIP1_rpt3"/>
    <property type="match status" value="1"/>
</dbReference>
<organism evidence="8 9">
    <name type="scientific">Paralvinella palmiformis</name>
    <dbReference type="NCBI Taxonomy" id="53620"/>
    <lineage>
        <taxon>Eukaryota</taxon>
        <taxon>Metazoa</taxon>
        <taxon>Spiralia</taxon>
        <taxon>Lophotrochozoa</taxon>
        <taxon>Annelida</taxon>
        <taxon>Polychaeta</taxon>
        <taxon>Sedentaria</taxon>
        <taxon>Canalipalpata</taxon>
        <taxon>Terebellida</taxon>
        <taxon>Terebelliformia</taxon>
        <taxon>Alvinellidae</taxon>
        <taxon>Paralvinella</taxon>
    </lineage>
</organism>
<evidence type="ECO:0000313" key="9">
    <source>
        <dbReference type="Proteomes" id="UP001208570"/>
    </source>
</evidence>
<reference evidence="8" key="1">
    <citation type="journal article" date="2023" name="Mol. Biol. Evol.">
        <title>Third-Generation Sequencing Reveals the Adaptive Role of the Epigenome in Three Deep-Sea Polychaetes.</title>
        <authorList>
            <person name="Perez M."/>
            <person name="Aroh O."/>
            <person name="Sun Y."/>
            <person name="Lan Y."/>
            <person name="Juniper S.K."/>
            <person name="Young C.R."/>
            <person name="Angers B."/>
            <person name="Qian P.Y."/>
        </authorList>
    </citation>
    <scope>NUCLEOTIDE SEQUENCE</scope>
    <source>
        <strain evidence="8">P08H-3</strain>
    </source>
</reference>
<evidence type="ECO:0000256" key="1">
    <source>
        <dbReference type="ARBA" id="ARBA00004123"/>
    </source>
</evidence>
<evidence type="ECO:0000256" key="2">
    <source>
        <dbReference type="ARBA" id="ARBA00022763"/>
    </source>
</evidence>
<dbReference type="EMBL" id="JAODUP010000193">
    <property type="protein sequence ID" value="KAK2157380.1"/>
    <property type="molecule type" value="Genomic_DNA"/>
</dbReference>
<dbReference type="AlphaFoldDB" id="A0AAD9JSH7"/>
<dbReference type="Pfam" id="PF16589">
    <property type="entry name" value="BRCT_2"/>
    <property type="match status" value="1"/>
</dbReference>
<feature type="domain" description="BRCT" evidence="7">
    <location>
        <begin position="548"/>
        <end position="623"/>
    </location>
</feature>
<comment type="caution">
    <text evidence="8">The sequence shown here is derived from an EMBL/GenBank/DDBJ whole genome shotgun (WGS) entry which is preliminary data.</text>
</comment>
<dbReference type="CDD" id="cd17730">
    <property type="entry name" value="BRCT_PAXIP1_rpt4"/>
    <property type="match status" value="1"/>
</dbReference>
<evidence type="ECO:0000256" key="5">
    <source>
        <dbReference type="ARBA" id="ARBA00030146"/>
    </source>
</evidence>
<dbReference type="PROSITE" id="PS50172">
    <property type="entry name" value="BRCT"/>
    <property type="match status" value="5"/>
</dbReference>
<evidence type="ECO:0000259" key="7">
    <source>
        <dbReference type="PROSITE" id="PS50172"/>
    </source>
</evidence>
<keyword evidence="9" id="KW-1185">Reference proteome</keyword>
<dbReference type="SUPFAM" id="SSF52113">
    <property type="entry name" value="BRCT domain"/>
    <property type="match status" value="5"/>
</dbReference>
<dbReference type="GO" id="GO:0044666">
    <property type="term" value="C:MLL3/4 complex"/>
    <property type="evidence" value="ECO:0007669"/>
    <property type="project" value="TreeGrafter"/>
</dbReference>
<dbReference type="CDD" id="cd17710">
    <property type="entry name" value="BRCT_PAXIP1_rpt2"/>
    <property type="match status" value="1"/>
</dbReference>
<dbReference type="PANTHER" id="PTHR23196">
    <property type="entry name" value="PAX TRANSCRIPTION ACTIVATION DOMAIN INTERACTING PROTEIN"/>
    <property type="match status" value="1"/>
</dbReference>
<dbReference type="Proteomes" id="UP001208570">
    <property type="component" value="Unassembled WGS sequence"/>
</dbReference>
<feature type="domain" description="BRCT" evidence="7">
    <location>
        <begin position="457"/>
        <end position="536"/>
    </location>
</feature>
<comment type="subcellular location">
    <subcellularLocation>
        <location evidence="1">Nucleus</location>
    </subcellularLocation>
</comment>